<evidence type="ECO:0000256" key="2">
    <source>
        <dbReference type="ARBA" id="ARBA00022676"/>
    </source>
</evidence>
<feature type="transmembrane region" description="Helical" evidence="8">
    <location>
        <begin position="239"/>
        <end position="262"/>
    </location>
</feature>
<evidence type="ECO:0000256" key="3">
    <source>
        <dbReference type="ARBA" id="ARBA00022679"/>
    </source>
</evidence>
<sequence>MTPSADTPACALSVVVPVYNGARTVGTLVAALSNLAIPGGHEIILVDDGSVDDSRSVCERLARTVSRVPVTFARLSRNFGEHNAVMAGLGLARGAYIITMDDDLQNPPEAVIHLFRHACDGGYDVVYTYCDRKRHSAFRNVGSAFANRTAALMLGLPPGLYLSTFRCLSAFVAREACRYTGPFPFVDGLVLQVTRSIGRLRVAHLPRAGGRSNYTLRRLVRLWLSIALNFSTLPLRLSAFLGIGAMAGGVLLSGALLVRHLLLDIPVTGDAGLLAALLLTSGLSLAMLGVVGEYAGRTFQTVSARPQYVIRAVVSSRDEPADPAPYSDAPCF</sequence>
<evidence type="ECO:0000256" key="4">
    <source>
        <dbReference type="ARBA" id="ARBA00022692"/>
    </source>
</evidence>
<reference evidence="10 11" key="1">
    <citation type="submission" date="2018-09" db="EMBL/GenBank/DDBJ databases">
        <authorList>
            <person name="Zhu H."/>
        </authorList>
    </citation>
    <scope>NUCLEOTIDE SEQUENCE [LARGE SCALE GENOMIC DNA]</scope>
    <source>
        <strain evidence="10 11">K2W22B-5</strain>
    </source>
</reference>
<dbReference type="CDD" id="cd04187">
    <property type="entry name" value="DPM1_like_bac"/>
    <property type="match status" value="1"/>
</dbReference>
<keyword evidence="5" id="KW-0448">Lipopolysaccharide biosynthesis</keyword>
<gene>
    <name evidence="10" type="ORF">D3877_00805</name>
</gene>
<evidence type="ECO:0000256" key="8">
    <source>
        <dbReference type="SAM" id="Phobius"/>
    </source>
</evidence>
<keyword evidence="11" id="KW-1185">Reference proteome</keyword>
<evidence type="ECO:0000259" key="9">
    <source>
        <dbReference type="Pfam" id="PF00535"/>
    </source>
</evidence>
<dbReference type="PANTHER" id="PTHR48090:SF3">
    <property type="entry name" value="UNDECAPRENYL-PHOSPHATE 4-DEOXY-4-FORMAMIDO-L-ARABINOSE TRANSFERASE"/>
    <property type="match status" value="1"/>
</dbReference>
<dbReference type="SUPFAM" id="SSF53448">
    <property type="entry name" value="Nucleotide-diphospho-sugar transferases"/>
    <property type="match status" value="1"/>
</dbReference>
<dbReference type="Gene3D" id="3.90.550.10">
    <property type="entry name" value="Spore Coat Polysaccharide Biosynthesis Protein SpsA, Chain A"/>
    <property type="match status" value="1"/>
</dbReference>
<keyword evidence="3 10" id="KW-0808">Transferase</keyword>
<dbReference type="InterPro" id="IPR050256">
    <property type="entry name" value="Glycosyltransferase_2"/>
</dbReference>
<feature type="domain" description="Glycosyltransferase 2-like" evidence="9">
    <location>
        <begin position="13"/>
        <end position="135"/>
    </location>
</feature>
<dbReference type="GO" id="GO:0009103">
    <property type="term" value="P:lipopolysaccharide biosynthetic process"/>
    <property type="evidence" value="ECO:0007669"/>
    <property type="project" value="UniProtKB-KW"/>
</dbReference>
<feature type="transmembrane region" description="Helical" evidence="8">
    <location>
        <begin position="274"/>
        <end position="295"/>
    </location>
</feature>
<dbReference type="InterPro" id="IPR029044">
    <property type="entry name" value="Nucleotide-diphossugar_trans"/>
</dbReference>
<keyword evidence="6 8" id="KW-1133">Transmembrane helix</keyword>
<evidence type="ECO:0000313" key="11">
    <source>
        <dbReference type="Proteomes" id="UP000283458"/>
    </source>
</evidence>
<name>A0A418VZU6_9PROT</name>
<dbReference type="PANTHER" id="PTHR48090">
    <property type="entry name" value="UNDECAPRENYL-PHOSPHATE 4-DEOXY-4-FORMAMIDO-L-ARABINOSE TRANSFERASE-RELATED"/>
    <property type="match status" value="1"/>
</dbReference>
<keyword evidence="2" id="KW-0328">Glycosyltransferase</keyword>
<dbReference type="InterPro" id="IPR001173">
    <property type="entry name" value="Glyco_trans_2-like"/>
</dbReference>
<keyword evidence="4 8" id="KW-0812">Transmembrane</keyword>
<evidence type="ECO:0000313" key="10">
    <source>
        <dbReference type="EMBL" id="RJF83271.1"/>
    </source>
</evidence>
<evidence type="ECO:0000256" key="5">
    <source>
        <dbReference type="ARBA" id="ARBA00022985"/>
    </source>
</evidence>
<dbReference type="Pfam" id="PF00535">
    <property type="entry name" value="Glycos_transf_2"/>
    <property type="match status" value="1"/>
</dbReference>
<dbReference type="OrthoDB" id="9807795at2"/>
<comment type="caution">
    <text evidence="10">The sequence shown here is derived from an EMBL/GenBank/DDBJ whole genome shotgun (WGS) entry which is preliminary data.</text>
</comment>
<protein>
    <submittedName>
        <fullName evidence="10">Glycosyltransferase</fullName>
    </submittedName>
</protein>
<dbReference type="GO" id="GO:0099621">
    <property type="term" value="F:undecaprenyl-phosphate 4-deoxy-4-formamido-L-arabinose transferase activity"/>
    <property type="evidence" value="ECO:0007669"/>
    <property type="project" value="TreeGrafter"/>
</dbReference>
<keyword evidence="1" id="KW-1003">Cell membrane</keyword>
<evidence type="ECO:0000256" key="7">
    <source>
        <dbReference type="ARBA" id="ARBA00023136"/>
    </source>
</evidence>
<dbReference type="AlphaFoldDB" id="A0A418VZU6"/>
<evidence type="ECO:0000256" key="6">
    <source>
        <dbReference type="ARBA" id="ARBA00022989"/>
    </source>
</evidence>
<organism evidence="10 11">
    <name type="scientific">Azospirillum cavernae</name>
    <dbReference type="NCBI Taxonomy" id="2320860"/>
    <lineage>
        <taxon>Bacteria</taxon>
        <taxon>Pseudomonadati</taxon>
        <taxon>Pseudomonadota</taxon>
        <taxon>Alphaproteobacteria</taxon>
        <taxon>Rhodospirillales</taxon>
        <taxon>Azospirillaceae</taxon>
        <taxon>Azospirillum</taxon>
    </lineage>
</organism>
<dbReference type="GO" id="GO:0005886">
    <property type="term" value="C:plasma membrane"/>
    <property type="evidence" value="ECO:0007669"/>
    <property type="project" value="TreeGrafter"/>
</dbReference>
<dbReference type="EMBL" id="QYUL01000001">
    <property type="protein sequence ID" value="RJF83271.1"/>
    <property type="molecule type" value="Genomic_DNA"/>
</dbReference>
<dbReference type="RefSeq" id="WP_119828912.1">
    <property type="nucleotide sequence ID" value="NZ_QYUL01000001.1"/>
</dbReference>
<evidence type="ECO:0000256" key="1">
    <source>
        <dbReference type="ARBA" id="ARBA00022475"/>
    </source>
</evidence>
<dbReference type="Proteomes" id="UP000283458">
    <property type="component" value="Unassembled WGS sequence"/>
</dbReference>
<keyword evidence="7 8" id="KW-0472">Membrane</keyword>
<proteinExistence type="predicted"/>
<accession>A0A418VZU6</accession>